<evidence type="ECO:0000313" key="2">
    <source>
        <dbReference type="EMBL" id="KAK7441987.1"/>
    </source>
</evidence>
<evidence type="ECO:0000256" key="1">
    <source>
        <dbReference type="SAM" id="MobiDB-lite"/>
    </source>
</evidence>
<feature type="region of interest" description="Disordered" evidence="1">
    <location>
        <begin position="1"/>
        <end position="28"/>
    </location>
</feature>
<organism evidence="2 3">
    <name type="scientific">Marasmiellus scandens</name>
    <dbReference type="NCBI Taxonomy" id="2682957"/>
    <lineage>
        <taxon>Eukaryota</taxon>
        <taxon>Fungi</taxon>
        <taxon>Dikarya</taxon>
        <taxon>Basidiomycota</taxon>
        <taxon>Agaricomycotina</taxon>
        <taxon>Agaricomycetes</taxon>
        <taxon>Agaricomycetidae</taxon>
        <taxon>Agaricales</taxon>
        <taxon>Marasmiineae</taxon>
        <taxon>Omphalotaceae</taxon>
        <taxon>Marasmiellus</taxon>
    </lineage>
</organism>
<dbReference type="EMBL" id="JBANRG010000060">
    <property type="protein sequence ID" value="KAK7441987.1"/>
    <property type="molecule type" value="Genomic_DNA"/>
</dbReference>
<reference evidence="2 3" key="1">
    <citation type="submission" date="2024-01" db="EMBL/GenBank/DDBJ databases">
        <title>A draft genome for the cacao thread blight pathogen Marasmiellus scandens.</title>
        <authorList>
            <person name="Baruah I.K."/>
            <person name="Leung J."/>
            <person name="Bukari Y."/>
            <person name="Amoako-Attah I."/>
            <person name="Meinhardt L.W."/>
            <person name="Bailey B.A."/>
            <person name="Cohen S.P."/>
        </authorList>
    </citation>
    <scope>NUCLEOTIDE SEQUENCE [LARGE SCALE GENOMIC DNA]</scope>
    <source>
        <strain evidence="2 3">GH-19</strain>
    </source>
</reference>
<comment type="caution">
    <text evidence="2">The sequence shown here is derived from an EMBL/GenBank/DDBJ whole genome shotgun (WGS) entry which is preliminary data.</text>
</comment>
<protein>
    <submittedName>
        <fullName evidence="2">Uncharacterized protein</fullName>
    </submittedName>
</protein>
<sequence length="166" mass="18606">MASLERNSSVAKKQYTRPPPSHRHAAPSAPWPWINLHDEIDTVQLASGAPPIPPLCDHDNCGGCWRGYPQSRFPNWTVSQVRRSGILNAVRNYDRAQTCKIYHVDVDNGGLFQDAGVISVTEEDQDAFWGKLIKGEVRQNSILYLTALHLHHPFVMVFVDADSGFN</sequence>
<feature type="compositionally biased region" description="Polar residues" evidence="1">
    <location>
        <begin position="1"/>
        <end position="11"/>
    </location>
</feature>
<dbReference type="Proteomes" id="UP001498398">
    <property type="component" value="Unassembled WGS sequence"/>
</dbReference>
<evidence type="ECO:0000313" key="3">
    <source>
        <dbReference type="Proteomes" id="UP001498398"/>
    </source>
</evidence>
<keyword evidence="3" id="KW-1185">Reference proteome</keyword>
<gene>
    <name evidence="2" type="ORF">VKT23_016265</name>
</gene>
<name>A0ABR1IXC6_9AGAR</name>
<accession>A0ABR1IXC6</accession>
<proteinExistence type="predicted"/>